<evidence type="ECO:0000313" key="1">
    <source>
        <dbReference type="EMBL" id="SFG23873.1"/>
    </source>
</evidence>
<keyword evidence="2" id="KW-1185">Reference proteome</keyword>
<organism evidence="1 2">
    <name type="scientific">Algoriphagus hitonicola</name>
    <dbReference type="NCBI Taxonomy" id="435880"/>
    <lineage>
        <taxon>Bacteria</taxon>
        <taxon>Pseudomonadati</taxon>
        <taxon>Bacteroidota</taxon>
        <taxon>Cytophagia</taxon>
        <taxon>Cytophagales</taxon>
        <taxon>Cyclobacteriaceae</taxon>
        <taxon>Algoriphagus</taxon>
    </lineage>
</organism>
<accession>A0A1I2Q881</accession>
<proteinExistence type="predicted"/>
<sequence>MADWCGNMRSSDVWYNSSGSVSIGREPFFSMDYTKITCCVNGTDMDACNNSSEATECSQKVVRIGCTAPSFADA</sequence>
<dbReference type="Proteomes" id="UP000199642">
    <property type="component" value="Unassembled WGS sequence"/>
</dbReference>
<dbReference type="AlphaFoldDB" id="A0A1I2Q881"/>
<gene>
    <name evidence="1" type="ORF">SAMN04487988_102132</name>
</gene>
<name>A0A1I2Q881_9BACT</name>
<evidence type="ECO:0000313" key="2">
    <source>
        <dbReference type="Proteomes" id="UP000199642"/>
    </source>
</evidence>
<dbReference type="EMBL" id="FOPC01000002">
    <property type="protein sequence ID" value="SFG23873.1"/>
    <property type="molecule type" value="Genomic_DNA"/>
</dbReference>
<protein>
    <submittedName>
        <fullName evidence="1">Uncharacterized protein</fullName>
    </submittedName>
</protein>
<dbReference type="STRING" id="435880.SAMN04487988_102132"/>
<reference evidence="2" key="1">
    <citation type="submission" date="2016-10" db="EMBL/GenBank/DDBJ databases">
        <authorList>
            <person name="Varghese N."/>
            <person name="Submissions S."/>
        </authorList>
    </citation>
    <scope>NUCLEOTIDE SEQUENCE [LARGE SCALE GENOMIC DNA]</scope>
    <source>
        <strain evidence="2">DSM 19315</strain>
    </source>
</reference>